<evidence type="ECO:0000313" key="2">
    <source>
        <dbReference type="Proteomes" id="UP000176504"/>
    </source>
</evidence>
<reference evidence="1 2" key="1">
    <citation type="journal article" date="2016" name="Nat. Commun.">
        <title>Thousands of microbial genomes shed light on interconnected biogeochemical processes in an aquifer system.</title>
        <authorList>
            <person name="Anantharaman K."/>
            <person name="Brown C.T."/>
            <person name="Hug L.A."/>
            <person name="Sharon I."/>
            <person name="Castelle C.J."/>
            <person name="Probst A.J."/>
            <person name="Thomas B.C."/>
            <person name="Singh A."/>
            <person name="Wilkins M.J."/>
            <person name="Karaoz U."/>
            <person name="Brodie E.L."/>
            <person name="Williams K.H."/>
            <person name="Hubbard S.S."/>
            <person name="Banfield J.F."/>
        </authorList>
    </citation>
    <scope>NUCLEOTIDE SEQUENCE [LARGE SCALE GENOMIC DNA]</scope>
</reference>
<dbReference type="GO" id="GO:0019441">
    <property type="term" value="P:L-tryptophan catabolic process to kynurenine"/>
    <property type="evidence" value="ECO:0007669"/>
    <property type="project" value="InterPro"/>
</dbReference>
<accession>A0A1F4VE86</accession>
<dbReference type="EMBL" id="MEVI01000003">
    <property type="protein sequence ID" value="OGC55288.1"/>
    <property type="molecule type" value="Genomic_DNA"/>
</dbReference>
<dbReference type="SUPFAM" id="SSF102198">
    <property type="entry name" value="Putative cyclase"/>
    <property type="match status" value="1"/>
</dbReference>
<dbReference type="InterPro" id="IPR007325">
    <property type="entry name" value="KFase/CYL"/>
</dbReference>
<evidence type="ECO:0000313" key="1">
    <source>
        <dbReference type="EMBL" id="OGC55288.1"/>
    </source>
</evidence>
<dbReference type="Proteomes" id="UP000176504">
    <property type="component" value="Unassembled WGS sequence"/>
</dbReference>
<gene>
    <name evidence="1" type="ORF">A3A78_04925</name>
</gene>
<comment type="caution">
    <text evidence="1">The sequence shown here is derived from an EMBL/GenBank/DDBJ whole genome shotgun (WGS) entry which is preliminary data.</text>
</comment>
<dbReference type="AlphaFoldDB" id="A0A1F4VE86"/>
<dbReference type="PANTHER" id="PTHR31118">
    <property type="entry name" value="CYCLASE-LIKE PROTEIN 2"/>
    <property type="match status" value="1"/>
</dbReference>
<sequence length="199" mass="22276">MKIIDLSQPLYDGMDAYPGDPEVHIKQIHTLNKEGWRLRYLQFSTHIGTHADALAHMDSKGVTIDNIPINKFIGQTVLVKPSDTFPKEVGLAFRDVILGLDLFKKIVESKPLFVIVGDKCDFELEMERKLLQAGILTMAGLVNMDKLPRNKPFMFYGVPLKIKDGDGSPIRAFAVIEKKVPSTSHALRQSTVTKRALGF</sequence>
<evidence type="ECO:0008006" key="3">
    <source>
        <dbReference type="Google" id="ProtNLM"/>
    </source>
</evidence>
<dbReference type="Gene3D" id="3.50.30.50">
    <property type="entry name" value="Putative cyclase"/>
    <property type="match status" value="2"/>
</dbReference>
<protein>
    <recommendedName>
        <fullName evidence="3">Cyclase</fullName>
    </recommendedName>
</protein>
<dbReference type="GO" id="GO:0004061">
    <property type="term" value="F:arylformamidase activity"/>
    <property type="evidence" value="ECO:0007669"/>
    <property type="project" value="InterPro"/>
</dbReference>
<name>A0A1F4VE86_UNCKA</name>
<proteinExistence type="predicted"/>
<dbReference type="Pfam" id="PF04199">
    <property type="entry name" value="Cyclase"/>
    <property type="match status" value="1"/>
</dbReference>
<dbReference type="PANTHER" id="PTHR31118:SF12">
    <property type="entry name" value="CYCLASE-LIKE PROTEIN 2"/>
    <property type="match status" value="1"/>
</dbReference>
<organism evidence="1 2">
    <name type="scientific">candidate division WWE3 bacterium RIFCSPLOWO2_01_FULL_41_18</name>
    <dbReference type="NCBI Taxonomy" id="1802625"/>
    <lineage>
        <taxon>Bacteria</taxon>
        <taxon>Katanobacteria</taxon>
    </lineage>
</organism>
<dbReference type="InterPro" id="IPR037175">
    <property type="entry name" value="KFase_sf"/>
</dbReference>